<keyword evidence="3" id="KW-0732">Signal</keyword>
<dbReference type="PANTHER" id="PTHR35094:SF7">
    <property type="entry name" value="LEUCINE-RICH REPEAT EXTENSIN-LIKE PROTEIN 2"/>
    <property type="match status" value="1"/>
</dbReference>
<feature type="compositionally biased region" description="Pro residues" evidence="1">
    <location>
        <begin position="62"/>
        <end position="85"/>
    </location>
</feature>
<evidence type="ECO:0000256" key="3">
    <source>
        <dbReference type="SAM" id="SignalP"/>
    </source>
</evidence>
<feature type="region of interest" description="Disordered" evidence="1">
    <location>
        <begin position="61"/>
        <end position="99"/>
    </location>
</feature>
<dbReference type="OrthoDB" id="1302077at2759"/>
<evidence type="ECO:0000313" key="4">
    <source>
        <dbReference type="EMBL" id="KAF3968604.1"/>
    </source>
</evidence>
<gene>
    <name evidence="4" type="ORF">CMV_007537</name>
</gene>
<feature type="chain" id="PRO_5035301851" evidence="3">
    <location>
        <begin position="31"/>
        <end position="161"/>
    </location>
</feature>
<evidence type="ECO:0000256" key="2">
    <source>
        <dbReference type="SAM" id="Phobius"/>
    </source>
</evidence>
<protein>
    <submittedName>
        <fullName evidence="4">Uncharacterized protein</fullName>
    </submittedName>
</protein>
<keyword evidence="5" id="KW-1185">Reference proteome</keyword>
<keyword evidence="2" id="KW-0812">Transmembrane</keyword>
<feature type="signal peptide" evidence="3">
    <location>
        <begin position="1"/>
        <end position="30"/>
    </location>
</feature>
<dbReference type="Proteomes" id="UP000737018">
    <property type="component" value="Unassembled WGS sequence"/>
</dbReference>
<reference evidence="4" key="1">
    <citation type="submission" date="2020-03" db="EMBL/GenBank/DDBJ databases">
        <title>Castanea mollissima Vanexum genome sequencing.</title>
        <authorList>
            <person name="Staton M."/>
        </authorList>
    </citation>
    <scope>NUCLEOTIDE SEQUENCE</scope>
    <source>
        <tissue evidence="4">Leaf</tissue>
    </source>
</reference>
<evidence type="ECO:0000313" key="5">
    <source>
        <dbReference type="Proteomes" id="UP000737018"/>
    </source>
</evidence>
<organism evidence="4 5">
    <name type="scientific">Castanea mollissima</name>
    <name type="common">Chinese chestnut</name>
    <dbReference type="NCBI Taxonomy" id="60419"/>
    <lineage>
        <taxon>Eukaryota</taxon>
        <taxon>Viridiplantae</taxon>
        <taxon>Streptophyta</taxon>
        <taxon>Embryophyta</taxon>
        <taxon>Tracheophyta</taxon>
        <taxon>Spermatophyta</taxon>
        <taxon>Magnoliopsida</taxon>
        <taxon>eudicotyledons</taxon>
        <taxon>Gunneridae</taxon>
        <taxon>Pentapetalae</taxon>
        <taxon>rosids</taxon>
        <taxon>fabids</taxon>
        <taxon>Fagales</taxon>
        <taxon>Fagaceae</taxon>
        <taxon>Castanea</taxon>
    </lineage>
</organism>
<proteinExistence type="predicted"/>
<dbReference type="EMBL" id="JRKL02000749">
    <property type="protein sequence ID" value="KAF3968604.1"/>
    <property type="molecule type" value="Genomic_DNA"/>
</dbReference>
<name>A0A8J4RHY8_9ROSI</name>
<dbReference type="AlphaFoldDB" id="A0A8J4RHY8"/>
<feature type="transmembrane region" description="Helical" evidence="2">
    <location>
        <begin position="138"/>
        <end position="157"/>
    </location>
</feature>
<keyword evidence="2" id="KW-0472">Membrane</keyword>
<comment type="caution">
    <text evidence="4">The sequence shown here is derived from an EMBL/GenBank/DDBJ whole genome shotgun (WGS) entry which is preliminary data.</text>
</comment>
<sequence>MMSSTHCWSHQKLLVMLLFLLISFSFPTSATVSQKLDQTPLPLEGDTEVKCGSCPCSNPCVQQPPPPPPPPSPCPPPPPPPPTPNNPSTDSTPYCPPFGPLAPPPPRFTYVTSVPGGNLYNTDPLNTWVFYSSADRNMIVGLLLLLGFGVLELIVIWETLI</sequence>
<dbReference type="PANTHER" id="PTHR35094">
    <property type="entry name" value="LEUCINE-RICH REPEAT EXTENSIN-LIKE PROTEIN 2"/>
    <property type="match status" value="1"/>
</dbReference>
<evidence type="ECO:0000256" key="1">
    <source>
        <dbReference type="SAM" id="MobiDB-lite"/>
    </source>
</evidence>
<accession>A0A8J4RHY8</accession>
<keyword evidence="2" id="KW-1133">Transmembrane helix</keyword>